<keyword evidence="1" id="KW-0479">Metal-binding</keyword>
<name>A0ABW8PEV3_9FLAO</name>
<evidence type="ECO:0000313" key="4">
    <source>
        <dbReference type="Proteomes" id="UP001621713"/>
    </source>
</evidence>
<dbReference type="RefSeq" id="WP_060382879.1">
    <property type="nucleotide sequence ID" value="NZ_CP013992.1"/>
</dbReference>
<proteinExistence type="predicted"/>
<keyword evidence="1" id="KW-0863">Zinc-finger</keyword>
<keyword evidence="4" id="KW-1185">Reference proteome</keyword>
<keyword evidence="1" id="KW-0862">Zinc</keyword>
<evidence type="ECO:0000256" key="1">
    <source>
        <dbReference type="PROSITE-ProRule" id="PRU00325"/>
    </source>
</evidence>
<sequence>MSTLSTFLKENNTKLKEIKKLTVRDLDELEPNSFVAYVDQKDKSYDVQIKINSKKEIETTLCDCSANSVCIHIIALASFLKNQKTITETSKKRILKKQSESDQLLETISDTDLRIWIANLLNTNKEIAFVFKNQFFKEEIQISEEKLTDIINESIKSIIGKRKTVQTNEVKKIIDTLQISLKPYIEILLKNQTLENLKHIDYIAKELWQFYNDYCLHTTRIETFIKKIKETFITNLLLLKDFDLWCERVEALIVFEITDGKKYTNFFYLDKIYKFSKTNELKLAFFLNKLEEKAKPFLEKKIDWRLENFDLREFVLPIYIEHGVFAKYVKIFEPVKFQNDYNLLLIKALNELGENEKVEKYALDQIHSNYYEEINIPYVEILDELYRKLEQNDKLALLLARHGKYIFSRNNYELIKKYAPLEDFKKYRQALLTNATNAIFYGNQEAFELYYQLKKEEGKQEFLFDILNKTNSYTIFNKYKEDAFKMSEIKFLKALCNIHNSSLYEKKEVNEIVQFIIKNYDEKQLKFYLEQFRGFNEVLKILRKMSLDE</sequence>
<gene>
    <name evidence="3" type="ORF">V3467_04450</name>
</gene>
<reference evidence="3 4" key="1">
    <citation type="submission" date="2024-02" db="EMBL/GenBank/DDBJ databases">
        <title>Comparative Genomic Analysis of Flavobacterium Species Causing Columnaris Disease of Freshwater Fish in Thailand: Insights into Virulence and Resistance Mechanisms.</title>
        <authorList>
            <person name="Nguyen D."/>
            <person name="Chokmangmeepisarn P."/>
            <person name="Khianchaikhan K."/>
            <person name="Morishita M."/>
            <person name="Bunnoy A."/>
            <person name="Rodkhum C."/>
        </authorList>
    </citation>
    <scope>NUCLEOTIDE SEQUENCE [LARGE SCALE GENOMIC DNA]</scope>
    <source>
        <strain evidence="3 4">PCBSB2203</strain>
    </source>
</reference>
<evidence type="ECO:0000259" key="2">
    <source>
        <dbReference type="PROSITE" id="PS50966"/>
    </source>
</evidence>
<dbReference type="Proteomes" id="UP001621713">
    <property type="component" value="Unassembled WGS sequence"/>
</dbReference>
<organism evidence="3 4">
    <name type="scientific">Flavobacterium covae</name>
    <dbReference type="NCBI Taxonomy" id="2906076"/>
    <lineage>
        <taxon>Bacteria</taxon>
        <taxon>Pseudomonadati</taxon>
        <taxon>Bacteroidota</taxon>
        <taxon>Flavobacteriia</taxon>
        <taxon>Flavobacteriales</taxon>
        <taxon>Flavobacteriaceae</taxon>
        <taxon>Flavobacterium</taxon>
    </lineage>
</organism>
<dbReference type="EMBL" id="JAZHOJ010000007">
    <property type="protein sequence ID" value="MFK7003104.1"/>
    <property type="molecule type" value="Genomic_DNA"/>
</dbReference>
<feature type="domain" description="SWIM-type" evidence="2">
    <location>
        <begin position="45"/>
        <end position="81"/>
    </location>
</feature>
<protein>
    <recommendedName>
        <fullName evidence="2">SWIM-type domain-containing protein</fullName>
    </recommendedName>
</protein>
<dbReference type="PROSITE" id="PS50966">
    <property type="entry name" value="ZF_SWIM"/>
    <property type="match status" value="1"/>
</dbReference>
<evidence type="ECO:0000313" key="3">
    <source>
        <dbReference type="EMBL" id="MFK7003104.1"/>
    </source>
</evidence>
<accession>A0ABW8PEV3</accession>
<dbReference type="GeneID" id="56895926"/>
<comment type="caution">
    <text evidence="3">The sequence shown here is derived from an EMBL/GenBank/DDBJ whole genome shotgun (WGS) entry which is preliminary data.</text>
</comment>
<dbReference type="InterPro" id="IPR007527">
    <property type="entry name" value="Znf_SWIM"/>
</dbReference>